<protein>
    <submittedName>
        <fullName evidence="7">Sigma-70 family RNA polymerase sigma factor</fullName>
    </submittedName>
</protein>
<dbReference type="GO" id="GO:0003677">
    <property type="term" value="F:DNA binding"/>
    <property type="evidence" value="ECO:0007669"/>
    <property type="project" value="InterPro"/>
</dbReference>
<evidence type="ECO:0000256" key="1">
    <source>
        <dbReference type="ARBA" id="ARBA00010641"/>
    </source>
</evidence>
<dbReference type="GO" id="GO:0006352">
    <property type="term" value="P:DNA-templated transcription initiation"/>
    <property type="evidence" value="ECO:0007669"/>
    <property type="project" value="InterPro"/>
</dbReference>
<dbReference type="InterPro" id="IPR036388">
    <property type="entry name" value="WH-like_DNA-bd_sf"/>
</dbReference>
<dbReference type="Proteomes" id="UP001177934">
    <property type="component" value="Chromosome"/>
</dbReference>
<dbReference type="Pfam" id="PF04542">
    <property type="entry name" value="Sigma70_r2"/>
    <property type="match status" value="1"/>
</dbReference>
<dbReference type="PANTHER" id="PTHR43133:SF46">
    <property type="entry name" value="RNA POLYMERASE SIGMA-70 FACTOR ECF SUBFAMILY"/>
    <property type="match status" value="1"/>
</dbReference>
<keyword evidence="3" id="KW-0731">Sigma factor</keyword>
<dbReference type="PANTHER" id="PTHR43133">
    <property type="entry name" value="RNA POLYMERASE ECF-TYPE SIGMA FACTO"/>
    <property type="match status" value="1"/>
</dbReference>
<organism evidence="7 8">
    <name type="scientific">Phocaeicola dorei</name>
    <dbReference type="NCBI Taxonomy" id="357276"/>
    <lineage>
        <taxon>Bacteria</taxon>
        <taxon>Pseudomonadati</taxon>
        <taxon>Bacteroidota</taxon>
        <taxon>Bacteroidia</taxon>
        <taxon>Bacteroidales</taxon>
        <taxon>Bacteroidaceae</taxon>
        <taxon>Phocaeicola</taxon>
    </lineage>
</organism>
<dbReference type="InterPro" id="IPR014284">
    <property type="entry name" value="RNA_pol_sigma-70_dom"/>
</dbReference>
<dbReference type="GO" id="GO:0016987">
    <property type="term" value="F:sigma factor activity"/>
    <property type="evidence" value="ECO:0007669"/>
    <property type="project" value="UniProtKB-KW"/>
</dbReference>
<keyword evidence="2" id="KW-0805">Transcription regulation</keyword>
<evidence type="ECO:0000256" key="3">
    <source>
        <dbReference type="ARBA" id="ARBA00023082"/>
    </source>
</evidence>
<dbReference type="InterPro" id="IPR007627">
    <property type="entry name" value="RNA_pol_sigma70_r2"/>
</dbReference>
<accession>A0AA95KTC3</accession>
<dbReference type="SUPFAM" id="SSF88659">
    <property type="entry name" value="Sigma3 and sigma4 domains of RNA polymerase sigma factors"/>
    <property type="match status" value="1"/>
</dbReference>
<feature type="domain" description="RNA polymerase sigma-70 region 2" evidence="5">
    <location>
        <begin position="16"/>
        <end position="79"/>
    </location>
</feature>
<comment type="similarity">
    <text evidence="1">Belongs to the sigma-70 factor family. ECF subfamily.</text>
</comment>
<evidence type="ECO:0000313" key="7">
    <source>
        <dbReference type="EMBL" id="WHX09501.1"/>
    </source>
</evidence>
<reference evidence="7" key="1">
    <citation type="journal article" date="2023" name="Nat. Commun.">
        <title>Identification of a novel Human Milk Oligosaccharides utilization cluster in the infant gut commensal Bacteroides dorei.</title>
        <authorList>
            <person name="Kijner S."/>
            <person name="Ennis D."/>
            <person name="Shmorak S."/>
            <person name="Florentin A."/>
            <person name="Yassour M."/>
        </authorList>
    </citation>
    <scope>NUCLEOTIDE SEQUENCE</scope>
    <source>
        <strain evidence="7">2</strain>
    </source>
</reference>
<evidence type="ECO:0000256" key="2">
    <source>
        <dbReference type="ARBA" id="ARBA00023015"/>
    </source>
</evidence>
<dbReference type="Gene3D" id="1.10.10.10">
    <property type="entry name" value="Winged helix-like DNA-binding domain superfamily/Winged helix DNA-binding domain"/>
    <property type="match status" value="1"/>
</dbReference>
<dbReference type="AlphaFoldDB" id="A0AA95KTC3"/>
<feature type="domain" description="RNA polymerase sigma factor 70 region 4 type 2" evidence="6">
    <location>
        <begin position="116"/>
        <end position="157"/>
    </location>
</feature>
<keyword evidence="4" id="KW-0804">Transcription</keyword>
<name>A0AA95KTC3_9BACT</name>
<dbReference type="EMBL" id="CP126056">
    <property type="protein sequence ID" value="WHX09501.1"/>
    <property type="molecule type" value="Genomic_DNA"/>
</dbReference>
<proteinExistence type="inferred from homology"/>
<dbReference type="InterPro" id="IPR039425">
    <property type="entry name" value="RNA_pol_sigma-70-like"/>
</dbReference>
<evidence type="ECO:0000259" key="6">
    <source>
        <dbReference type="Pfam" id="PF08281"/>
    </source>
</evidence>
<evidence type="ECO:0000256" key="4">
    <source>
        <dbReference type="ARBA" id="ARBA00023163"/>
    </source>
</evidence>
<dbReference type="InterPro" id="IPR013249">
    <property type="entry name" value="RNA_pol_sigma70_r4_t2"/>
</dbReference>
<dbReference type="Gene3D" id="1.10.1740.10">
    <property type="match status" value="1"/>
</dbReference>
<sequence>MKNITMKSTQLIEDSYTNYHHSIYLYIYYRIGNKEEAEDLAQDVYVRLMDYNRILCLETIKYFIFTIARNLVNDYLRRYYKRQEVTSYIYEHTVAYTNETEARVVADDLEACEKHRLSLLPPQRRIIYTMSRFESKSISDISEELNLSHRTVENHLRIGRHEMREFIKQCI</sequence>
<dbReference type="InterPro" id="IPR013324">
    <property type="entry name" value="RNA_pol_sigma_r3/r4-like"/>
</dbReference>
<gene>
    <name evidence="7" type="ORF">QNN11_19780</name>
</gene>
<dbReference type="NCBIfam" id="TIGR02937">
    <property type="entry name" value="sigma70-ECF"/>
    <property type="match status" value="1"/>
</dbReference>
<evidence type="ECO:0000313" key="8">
    <source>
        <dbReference type="Proteomes" id="UP001177934"/>
    </source>
</evidence>
<dbReference type="RefSeq" id="WP_007853482.1">
    <property type="nucleotide sequence ID" value="NZ_CAXSLT010000013.1"/>
</dbReference>
<dbReference type="Pfam" id="PF08281">
    <property type="entry name" value="Sigma70_r4_2"/>
    <property type="match status" value="1"/>
</dbReference>
<dbReference type="SUPFAM" id="SSF88946">
    <property type="entry name" value="Sigma2 domain of RNA polymerase sigma factors"/>
    <property type="match status" value="1"/>
</dbReference>
<evidence type="ECO:0000259" key="5">
    <source>
        <dbReference type="Pfam" id="PF04542"/>
    </source>
</evidence>
<dbReference type="InterPro" id="IPR013325">
    <property type="entry name" value="RNA_pol_sigma_r2"/>
</dbReference>